<dbReference type="GO" id="GO:0009403">
    <property type="term" value="P:toxin biosynthetic process"/>
    <property type="evidence" value="ECO:0007669"/>
    <property type="project" value="InterPro"/>
</dbReference>
<evidence type="ECO:0000256" key="3">
    <source>
        <dbReference type="ARBA" id="ARBA00022989"/>
    </source>
</evidence>
<evidence type="ECO:0000256" key="4">
    <source>
        <dbReference type="ARBA" id="ARBA00023136"/>
    </source>
</evidence>
<dbReference type="PANTHER" id="PTHR36926:SF1">
    <property type="entry name" value="COLICIN V PRODUCTION PROTEIN"/>
    <property type="match status" value="1"/>
</dbReference>
<keyword evidence="3" id="KW-1133">Transmembrane helix</keyword>
<evidence type="ECO:0000313" key="5">
    <source>
        <dbReference type="EMBL" id="AQS88924.1"/>
    </source>
</evidence>
<dbReference type="AlphaFoldDB" id="A0A1U9KSV1"/>
<evidence type="ECO:0000313" key="6">
    <source>
        <dbReference type="Proteomes" id="UP000188604"/>
    </source>
</evidence>
<evidence type="ECO:0000256" key="1">
    <source>
        <dbReference type="ARBA" id="ARBA00004141"/>
    </source>
</evidence>
<proteinExistence type="predicted"/>
<dbReference type="InterPro" id="IPR052719">
    <property type="entry name" value="CvpA-like"/>
</dbReference>
<keyword evidence="6" id="KW-1185">Reference proteome</keyword>
<dbReference type="OrthoDB" id="9806894at2"/>
<dbReference type="GO" id="GO:0016020">
    <property type="term" value="C:membrane"/>
    <property type="evidence" value="ECO:0007669"/>
    <property type="project" value="UniProtKB-SubCell"/>
</dbReference>
<reference evidence="5 6" key="1">
    <citation type="submission" date="2016-03" db="EMBL/GenBank/DDBJ databases">
        <title>Acetic acid bacteria sequencing.</title>
        <authorList>
            <person name="Brandt J."/>
            <person name="Jakob F."/>
            <person name="Vogel R.F."/>
        </authorList>
    </citation>
    <scope>NUCLEOTIDE SEQUENCE [LARGE SCALE GENOMIC DNA]</scope>
    <source>
        <strain evidence="5 6">NBRC 101099</strain>
    </source>
</reference>
<evidence type="ECO:0000256" key="2">
    <source>
        <dbReference type="ARBA" id="ARBA00022692"/>
    </source>
</evidence>
<dbReference type="PANTHER" id="PTHR36926">
    <property type="entry name" value="COLICIN V PRODUCTION PROTEIN"/>
    <property type="match status" value="1"/>
</dbReference>
<sequence length="173" mass="17948">MTTADIVALTTMGLAALWGMFNGFWTLVLGFAAWAGAIWVTVECYALLLPFIAPHVGDVVVAKGLAMASCFVVSILIFSSIARRAGRLVQGSVLGSVDRLLGIGLGAAVGFGFLVIGFVALHAFFGRGIVFIVHGSHLAPYIERSASYLEGLLPSFAQTGVAPLSAPGHDAAI</sequence>
<dbReference type="KEGG" id="nch:A0U93_14475"/>
<comment type="subcellular location">
    <subcellularLocation>
        <location evidence="1">Membrane</location>
        <topology evidence="1">Multi-pass membrane protein</topology>
    </subcellularLocation>
</comment>
<dbReference type="InterPro" id="IPR003825">
    <property type="entry name" value="Colicin-V_CvpA"/>
</dbReference>
<keyword evidence="4" id="KW-0472">Membrane</keyword>
<name>A0A1U9KSV1_9PROT</name>
<dbReference type="RefSeq" id="WP_077807976.1">
    <property type="nucleotide sequence ID" value="NZ_BJXS01000001.1"/>
</dbReference>
<dbReference type="EMBL" id="CP014691">
    <property type="protein sequence ID" value="AQS88924.1"/>
    <property type="molecule type" value="Genomic_DNA"/>
</dbReference>
<accession>A0A1U9KSV1</accession>
<dbReference type="Pfam" id="PF02674">
    <property type="entry name" value="Colicin_V"/>
    <property type="match status" value="1"/>
</dbReference>
<protein>
    <submittedName>
        <fullName evidence="5">Uncharacterized protein</fullName>
    </submittedName>
</protein>
<gene>
    <name evidence="5" type="ORF">A0U93_14475</name>
</gene>
<dbReference type="STRING" id="320497.A0U93_14475"/>
<keyword evidence="2" id="KW-0812">Transmembrane</keyword>
<organism evidence="5 6">
    <name type="scientific">Neoasaia chiangmaiensis</name>
    <dbReference type="NCBI Taxonomy" id="320497"/>
    <lineage>
        <taxon>Bacteria</taxon>
        <taxon>Pseudomonadati</taxon>
        <taxon>Pseudomonadota</taxon>
        <taxon>Alphaproteobacteria</taxon>
        <taxon>Acetobacterales</taxon>
        <taxon>Acetobacteraceae</taxon>
        <taxon>Neoasaia</taxon>
    </lineage>
</organism>
<dbReference type="Proteomes" id="UP000188604">
    <property type="component" value="Chromosome"/>
</dbReference>